<feature type="compositionally biased region" description="Polar residues" evidence="1">
    <location>
        <begin position="62"/>
        <end position="73"/>
    </location>
</feature>
<evidence type="ECO:0000313" key="3">
    <source>
        <dbReference type="Proteomes" id="UP000247702"/>
    </source>
</evidence>
<proteinExistence type="predicted"/>
<feature type="region of interest" description="Disordered" evidence="1">
    <location>
        <begin position="37"/>
        <end position="73"/>
    </location>
</feature>
<protein>
    <submittedName>
        <fullName evidence="2">Uncharacterized protein</fullName>
    </submittedName>
</protein>
<evidence type="ECO:0000313" key="2">
    <source>
        <dbReference type="EMBL" id="GBC02995.1"/>
    </source>
</evidence>
<comment type="caution">
    <text evidence="2">The sequence shown here is derived from an EMBL/GenBank/DDBJ whole genome shotgun (WGS) entry which is preliminary data.</text>
</comment>
<feature type="region of interest" description="Disordered" evidence="1">
    <location>
        <begin position="1"/>
        <end position="24"/>
    </location>
</feature>
<dbReference type="STRING" id="94130.A0A2Z6RX65"/>
<dbReference type="AlphaFoldDB" id="A0A2Z6RX65"/>
<reference evidence="2 3" key="1">
    <citation type="submission" date="2017-11" db="EMBL/GenBank/DDBJ databases">
        <title>The genome of Rhizophagus clarus HR1 reveals common genetic basis of auxotrophy among arbuscular mycorrhizal fungi.</title>
        <authorList>
            <person name="Kobayashi Y."/>
        </authorList>
    </citation>
    <scope>NUCLEOTIDE SEQUENCE [LARGE SCALE GENOMIC DNA]</scope>
    <source>
        <strain evidence="2 3">HR1</strain>
    </source>
</reference>
<organism evidence="2 3">
    <name type="scientific">Rhizophagus clarus</name>
    <dbReference type="NCBI Taxonomy" id="94130"/>
    <lineage>
        <taxon>Eukaryota</taxon>
        <taxon>Fungi</taxon>
        <taxon>Fungi incertae sedis</taxon>
        <taxon>Mucoromycota</taxon>
        <taxon>Glomeromycotina</taxon>
        <taxon>Glomeromycetes</taxon>
        <taxon>Glomerales</taxon>
        <taxon>Glomeraceae</taxon>
        <taxon>Rhizophagus</taxon>
    </lineage>
</organism>
<feature type="compositionally biased region" description="Low complexity" evidence="1">
    <location>
        <begin position="133"/>
        <end position="144"/>
    </location>
</feature>
<sequence>MHNYVVSSPEQTAQQHGSSNQASINNILQRPNTTTRTMPHEFTLDQGNHQSAKRRKSGGGNSYVNPSHPSDQAYMQQGSYHFVQQPTIYFSPIPSINQQPAVTSSRNNNNVLRPQQPLGFADALSQRSQSHTISNNNIFNNNNSDKPQALQTSNQVISNQNNHHVSVSSQIMPQQIGFQSQIQISNNSQQQMSQQQILQQHGSNQGQMQQISLEMLRPSTSGQITLYPIPQIQQTLHTTTIMDSQLYNNDNIPTSNISSTQEPIIQRLESLKVDLENKDFYQNHCEELYTYLQNESIYSICQDTLIQCLRCKKPSGLWF</sequence>
<dbReference type="Proteomes" id="UP000247702">
    <property type="component" value="Unassembled WGS sequence"/>
</dbReference>
<name>A0A2Z6RX65_9GLOM</name>
<gene>
    <name evidence="2" type="ORF">RclHR1_04920004</name>
</gene>
<accession>A0A2Z6RX65</accession>
<evidence type="ECO:0000256" key="1">
    <source>
        <dbReference type="SAM" id="MobiDB-lite"/>
    </source>
</evidence>
<feature type="region of interest" description="Disordered" evidence="1">
    <location>
        <begin position="123"/>
        <end position="148"/>
    </location>
</feature>
<dbReference type="EMBL" id="BEXD01003862">
    <property type="protein sequence ID" value="GBC02995.1"/>
    <property type="molecule type" value="Genomic_DNA"/>
</dbReference>
<keyword evidence="3" id="KW-1185">Reference proteome</keyword>